<dbReference type="EMBL" id="FNBP01000008">
    <property type="protein sequence ID" value="SDG51378.1"/>
    <property type="molecule type" value="Genomic_DNA"/>
</dbReference>
<evidence type="ECO:0000313" key="3">
    <source>
        <dbReference type="Proteomes" id="UP000199399"/>
    </source>
</evidence>
<dbReference type="Proteomes" id="UP000199399">
    <property type="component" value="Unassembled WGS sequence"/>
</dbReference>
<dbReference type="GO" id="GO:0005886">
    <property type="term" value="C:plasma membrane"/>
    <property type="evidence" value="ECO:0007669"/>
    <property type="project" value="TreeGrafter"/>
</dbReference>
<reference evidence="3" key="1">
    <citation type="submission" date="2016-10" db="EMBL/GenBank/DDBJ databases">
        <authorList>
            <person name="Varghese N."/>
            <person name="Submissions S."/>
        </authorList>
    </citation>
    <scope>NUCLEOTIDE SEQUENCE [LARGE SCALE GENOMIC DNA]</scope>
    <source>
        <strain evidence="3">DSM 16477</strain>
    </source>
</reference>
<dbReference type="GO" id="GO:0090313">
    <property type="term" value="P:regulation of protein targeting to membrane"/>
    <property type="evidence" value="ECO:0007669"/>
    <property type="project" value="TreeGrafter"/>
</dbReference>
<gene>
    <name evidence="2" type="ORF">SAMN04489759_108124</name>
</gene>
<sequence length="643" mass="67519">MRWIMRGIGVLLLIVVIVLGALLLMPGERIARLASDQLSRVTGREVSITGDVGVTFWPVLGVTAGGLEVGNADWTDKGAMLTAANAAIGVDAGALLRGEIRITNIAAQSPVIRLEQRRDGRASWQFTDSASGAQIETEAAPSQHKRPLSIQKLEVENATLIYDSEGADLVTYEGVDLALDWPEQGGAADIVASMAPTGERVTLTGRIEGFAAFLEGEVQPLRAQLETRGGEATFAGRGSLKGALAGDLKINSADTAAFLASLGAGEVDLPLGLGRSVDLRSGLTLSLDRRLALRDIVADLGGNSVTGQADLALNGRPRINANLRAGALDLSGVGEAEGGAAVERRQAAADGWSDEEIDAGWLAAFDGEIALSGDSITLGDLKAGPTRTVLRNDNSRMVFDLQDMAAYGGKIAGEFVMNNRSGLSVGGKLRAQGVQMRNLLEDAAGVTRFTGDGDAALSFLGSGQSVAAIMRSLSGSGTLAMGRGTIAGIDLDALLGSVDAKGGSTVFDSVEASFDIADGVLRNDDLLMLLPNFNATGEGRVDLGARSIDYTVTPKALRVNASRGGLAVPVRITGPWADPKVKADLRAAIDLNFSEEKKRAEDVVRRKVQEELDIAPEDTRDLEDLVKDELENALKRELLKLFD</sequence>
<dbReference type="Pfam" id="PF05170">
    <property type="entry name" value="AsmA"/>
    <property type="match status" value="2"/>
</dbReference>
<dbReference type="PANTHER" id="PTHR30441">
    <property type="entry name" value="DUF748 DOMAIN-CONTAINING PROTEIN"/>
    <property type="match status" value="1"/>
</dbReference>
<evidence type="ECO:0000259" key="1">
    <source>
        <dbReference type="Pfam" id="PF05170"/>
    </source>
</evidence>
<dbReference type="InterPro" id="IPR052894">
    <property type="entry name" value="AsmA-related"/>
</dbReference>
<dbReference type="AlphaFoldDB" id="A0A1G7UVP2"/>
<organism evidence="2 3">
    <name type="scientific">Sulfitobacter delicatus</name>
    <dbReference type="NCBI Taxonomy" id="218672"/>
    <lineage>
        <taxon>Bacteria</taxon>
        <taxon>Pseudomonadati</taxon>
        <taxon>Pseudomonadota</taxon>
        <taxon>Alphaproteobacteria</taxon>
        <taxon>Rhodobacterales</taxon>
        <taxon>Roseobacteraceae</taxon>
        <taxon>Sulfitobacter</taxon>
    </lineage>
</organism>
<dbReference type="OrthoDB" id="5439561at2"/>
<evidence type="ECO:0000313" key="2">
    <source>
        <dbReference type="EMBL" id="SDG51378.1"/>
    </source>
</evidence>
<name>A0A1G7UVP2_9RHOB</name>
<dbReference type="PANTHER" id="PTHR30441:SF4">
    <property type="entry name" value="PROTEIN ASMA"/>
    <property type="match status" value="1"/>
</dbReference>
<keyword evidence="3" id="KW-1185">Reference proteome</keyword>
<protein>
    <submittedName>
        <fullName evidence="2">AsmA protein</fullName>
    </submittedName>
</protein>
<accession>A0A1G7UVP2</accession>
<proteinExistence type="predicted"/>
<feature type="domain" description="AsmA" evidence="1">
    <location>
        <begin position="9"/>
        <end position="188"/>
    </location>
</feature>
<dbReference type="RefSeq" id="WP_093743336.1">
    <property type="nucleotide sequence ID" value="NZ_FNBP01000008.1"/>
</dbReference>
<dbReference type="STRING" id="218672.SAMN04489759_108124"/>
<feature type="domain" description="AsmA" evidence="1">
    <location>
        <begin position="316"/>
        <end position="525"/>
    </location>
</feature>
<dbReference type="InterPro" id="IPR007844">
    <property type="entry name" value="AsmA"/>
</dbReference>